<organism evidence="2 3">
    <name type="scientific">Daphnia magna</name>
    <dbReference type="NCBI Taxonomy" id="35525"/>
    <lineage>
        <taxon>Eukaryota</taxon>
        <taxon>Metazoa</taxon>
        <taxon>Ecdysozoa</taxon>
        <taxon>Arthropoda</taxon>
        <taxon>Crustacea</taxon>
        <taxon>Branchiopoda</taxon>
        <taxon>Diplostraca</taxon>
        <taxon>Cladocera</taxon>
        <taxon>Anomopoda</taxon>
        <taxon>Daphniidae</taxon>
        <taxon>Daphnia</taxon>
    </lineage>
</organism>
<protein>
    <submittedName>
        <fullName evidence="2">Uncharacterized protein</fullName>
    </submittedName>
</protein>
<feature type="compositionally biased region" description="Basic and acidic residues" evidence="1">
    <location>
        <begin position="35"/>
        <end position="47"/>
    </location>
</feature>
<accession>A0ABQ9ZQW2</accession>
<feature type="region of interest" description="Disordered" evidence="1">
    <location>
        <begin position="21"/>
        <end position="52"/>
    </location>
</feature>
<evidence type="ECO:0000313" key="2">
    <source>
        <dbReference type="EMBL" id="KAK4015315.1"/>
    </source>
</evidence>
<evidence type="ECO:0000313" key="3">
    <source>
        <dbReference type="Proteomes" id="UP001234178"/>
    </source>
</evidence>
<proteinExistence type="predicted"/>
<name>A0ABQ9ZQW2_9CRUS</name>
<reference evidence="2 3" key="1">
    <citation type="journal article" date="2023" name="Nucleic Acids Res.">
        <title>The hologenome of Daphnia magna reveals possible DNA methylation and microbiome-mediated evolution of the host genome.</title>
        <authorList>
            <person name="Chaturvedi A."/>
            <person name="Li X."/>
            <person name="Dhandapani V."/>
            <person name="Marshall H."/>
            <person name="Kissane S."/>
            <person name="Cuenca-Cambronero M."/>
            <person name="Asole G."/>
            <person name="Calvet F."/>
            <person name="Ruiz-Romero M."/>
            <person name="Marangio P."/>
            <person name="Guigo R."/>
            <person name="Rago D."/>
            <person name="Mirbahai L."/>
            <person name="Eastwood N."/>
            <person name="Colbourne J.K."/>
            <person name="Zhou J."/>
            <person name="Mallon E."/>
            <person name="Orsini L."/>
        </authorList>
    </citation>
    <scope>NUCLEOTIDE SEQUENCE [LARGE SCALE GENOMIC DNA]</scope>
    <source>
        <strain evidence="2">LRV0_1</strain>
    </source>
</reference>
<dbReference type="EMBL" id="JAOYFB010000005">
    <property type="protein sequence ID" value="KAK4015315.1"/>
    <property type="molecule type" value="Genomic_DNA"/>
</dbReference>
<comment type="caution">
    <text evidence="2">The sequence shown here is derived from an EMBL/GenBank/DDBJ whole genome shotgun (WGS) entry which is preliminary data.</text>
</comment>
<dbReference type="Proteomes" id="UP001234178">
    <property type="component" value="Unassembled WGS sequence"/>
</dbReference>
<keyword evidence="3" id="KW-1185">Reference proteome</keyword>
<evidence type="ECO:0000256" key="1">
    <source>
        <dbReference type="SAM" id="MobiDB-lite"/>
    </source>
</evidence>
<sequence>MSRTCASRKPRGREMLINMAFKEQKRNQQSQHQYKRGDLKGEKESRPHLHTQGMAYPLFGGFIRCVAG</sequence>
<gene>
    <name evidence="2" type="ORF">OUZ56_030296</name>
</gene>